<protein>
    <submittedName>
        <fullName evidence="1">Uncharacterized protein</fullName>
    </submittedName>
</protein>
<evidence type="ECO:0000313" key="1">
    <source>
        <dbReference type="EMBL" id="SPR01518.1"/>
    </source>
</evidence>
<name>A0A3P3YMT6_PLABS</name>
<evidence type="ECO:0000313" key="2">
    <source>
        <dbReference type="Proteomes" id="UP000290189"/>
    </source>
</evidence>
<sequence>MALYSGRKALLVLAGVSIVQPLLLLWLGGVFTFTDMADTVEAFYKGADPAPWAHDVDLLVPIASTESSFYEVTRLLIWSALLFWPRRHFRLVIVTDEEDPETPSVMNQTMHYARGHQAVRNIEFRNNTLAFKQSGQERQQWIMFWADNFTDAEYIGLVDTDTVVTSRILYEDIFAQGDRPRVRVVYGPPLCSPWIETPQGTLFATGFKEKFKGMSQFPVVVKRAHLHSFREHIRLHLNMTTFDDAVELLVSKKTSLLWFAQFNLIVNVLYELFYDDYVWHVFRREPGWDGPGPLGQVANLAEANLRPQDMLLWPHVCMHWSYRPTSIPQTNKQFVKLMREGHCHGLRNATLRSGDAPWYCADIRVAERPWIEWLFEFDFFYDVPGNDDAHRRRRHIIETIADHEWDPALLRLLEQQPEPTLLQE</sequence>
<dbReference type="AlphaFoldDB" id="A0A3P3YMT6"/>
<geneLocation type="mitochondrion" evidence="1"/>
<keyword evidence="1" id="KW-0496">Mitochondrion</keyword>
<dbReference type="Proteomes" id="UP000290189">
    <property type="component" value="Unassembled WGS sequence"/>
</dbReference>
<dbReference type="EMBL" id="OVEO01000018">
    <property type="protein sequence ID" value="SPR01518.1"/>
    <property type="molecule type" value="Genomic_DNA"/>
</dbReference>
<gene>
    <name evidence="1" type="ORF">PLBR_LOCUS8733</name>
</gene>
<organism evidence="1 2">
    <name type="scientific">Plasmodiophora brassicae</name>
    <name type="common">Clubroot disease agent</name>
    <dbReference type="NCBI Taxonomy" id="37360"/>
    <lineage>
        <taxon>Eukaryota</taxon>
        <taxon>Sar</taxon>
        <taxon>Rhizaria</taxon>
        <taxon>Endomyxa</taxon>
        <taxon>Phytomyxea</taxon>
        <taxon>Plasmodiophorida</taxon>
        <taxon>Plasmodiophoridae</taxon>
        <taxon>Plasmodiophora</taxon>
    </lineage>
</organism>
<reference evidence="1 2" key="1">
    <citation type="submission" date="2018-03" db="EMBL/GenBank/DDBJ databases">
        <authorList>
            <person name="Fogelqvist J."/>
        </authorList>
    </citation>
    <scope>NUCLEOTIDE SEQUENCE [LARGE SCALE GENOMIC DNA]</scope>
</reference>
<proteinExistence type="predicted"/>
<accession>A0A3P3YMT6</accession>